<dbReference type="EMBL" id="BARS01017087">
    <property type="protein sequence ID" value="GAF94071.1"/>
    <property type="molecule type" value="Genomic_DNA"/>
</dbReference>
<organism evidence="1">
    <name type="scientific">marine sediment metagenome</name>
    <dbReference type="NCBI Taxonomy" id="412755"/>
    <lineage>
        <taxon>unclassified sequences</taxon>
        <taxon>metagenomes</taxon>
        <taxon>ecological metagenomes</taxon>
    </lineage>
</organism>
<evidence type="ECO:0000313" key="1">
    <source>
        <dbReference type="EMBL" id="GAF94071.1"/>
    </source>
</evidence>
<comment type="caution">
    <text evidence="1">The sequence shown here is derived from an EMBL/GenBank/DDBJ whole genome shotgun (WGS) entry which is preliminary data.</text>
</comment>
<gene>
    <name evidence="1" type="ORF">S01H1_28001</name>
</gene>
<sequence>MMDKRILSIGIAALLLGASMMLLLTPSGVAQTVLGD</sequence>
<reference evidence="1" key="1">
    <citation type="journal article" date="2014" name="Front. Microbiol.">
        <title>High frequency of phylogenetically diverse reductive dehalogenase-homologous genes in deep subseafloor sedimentary metagenomes.</title>
        <authorList>
            <person name="Kawai M."/>
            <person name="Futagami T."/>
            <person name="Toyoda A."/>
            <person name="Takaki Y."/>
            <person name="Nishi S."/>
            <person name="Hori S."/>
            <person name="Arai W."/>
            <person name="Tsubouchi T."/>
            <person name="Morono Y."/>
            <person name="Uchiyama I."/>
            <person name="Ito T."/>
            <person name="Fujiyama A."/>
            <person name="Inagaki F."/>
            <person name="Takami H."/>
        </authorList>
    </citation>
    <scope>NUCLEOTIDE SEQUENCE</scope>
    <source>
        <strain evidence="1">Expedition CK06-06</strain>
    </source>
</reference>
<proteinExistence type="predicted"/>
<name>X0U405_9ZZZZ</name>
<accession>X0U405</accession>
<protein>
    <submittedName>
        <fullName evidence="1">Uncharacterized protein</fullName>
    </submittedName>
</protein>
<dbReference type="AlphaFoldDB" id="X0U405"/>
<feature type="non-terminal residue" evidence="1">
    <location>
        <position position="36"/>
    </location>
</feature>